<feature type="compositionally biased region" description="Basic and acidic residues" evidence="1">
    <location>
        <begin position="58"/>
        <end position="71"/>
    </location>
</feature>
<evidence type="ECO:0000256" key="1">
    <source>
        <dbReference type="SAM" id="MobiDB-lite"/>
    </source>
</evidence>
<accession>A0A858QA14</accession>
<dbReference type="Pfam" id="PF10116">
    <property type="entry name" value="Host_attach"/>
    <property type="match status" value="1"/>
</dbReference>
<dbReference type="RefSeq" id="WP_169603830.1">
    <property type="nucleotide sequence ID" value="NZ_CP046565.1"/>
</dbReference>
<keyword evidence="3" id="KW-1185">Reference proteome</keyword>
<organism evidence="2 3">
    <name type="scientific">Methylococcus geothermalis</name>
    <dbReference type="NCBI Taxonomy" id="2681310"/>
    <lineage>
        <taxon>Bacteria</taxon>
        <taxon>Pseudomonadati</taxon>
        <taxon>Pseudomonadota</taxon>
        <taxon>Gammaproteobacteria</taxon>
        <taxon>Methylococcales</taxon>
        <taxon>Methylococcaceae</taxon>
        <taxon>Methylococcus</taxon>
    </lineage>
</organism>
<feature type="region of interest" description="Disordered" evidence="1">
    <location>
        <begin position="38"/>
        <end position="71"/>
    </location>
</feature>
<dbReference type="EMBL" id="CP046565">
    <property type="protein sequence ID" value="QJD30554.1"/>
    <property type="molecule type" value="Genomic_DNA"/>
</dbReference>
<evidence type="ECO:0000313" key="3">
    <source>
        <dbReference type="Proteomes" id="UP000503004"/>
    </source>
</evidence>
<name>A0A858QA14_9GAMM</name>
<sequence>MFKTWVVAAESSRARIFAIDNRQNPLKEIDDLVHVEGRAKEQDLTSDRPGRMLNSSTEGRHDYEKPQDAKQHEAQVFAKRVAERLEQARVNGECLSLILIAAPEFLGLLRQALSGPTAKLVSKTLDKNLVQKTEQEIRSYLFS</sequence>
<proteinExistence type="predicted"/>
<reference evidence="3" key="1">
    <citation type="submission" date="2019-12" db="EMBL/GenBank/DDBJ databases">
        <authorList>
            <person name="Awala S.I."/>
            <person name="Rhee S.K."/>
        </authorList>
    </citation>
    <scope>NUCLEOTIDE SEQUENCE [LARGE SCALE GENOMIC DNA]</scope>
    <source>
        <strain evidence="3">IM1</strain>
    </source>
</reference>
<feature type="compositionally biased region" description="Basic and acidic residues" evidence="1">
    <location>
        <begin position="38"/>
        <end position="50"/>
    </location>
</feature>
<protein>
    <submittedName>
        <fullName evidence="2">Host attachment protein</fullName>
    </submittedName>
</protein>
<evidence type="ECO:0000313" key="2">
    <source>
        <dbReference type="EMBL" id="QJD30554.1"/>
    </source>
</evidence>
<dbReference type="KEGG" id="metu:GNH96_11580"/>
<dbReference type="InterPro" id="IPR019291">
    <property type="entry name" value="Host_attachment_protein"/>
</dbReference>
<gene>
    <name evidence="2" type="ORF">GNH96_11580</name>
</gene>
<dbReference type="Proteomes" id="UP000503004">
    <property type="component" value="Chromosome"/>
</dbReference>
<dbReference type="AlphaFoldDB" id="A0A858QA14"/>